<evidence type="ECO:0000313" key="2">
    <source>
        <dbReference type="Proteomes" id="UP001264519"/>
    </source>
</evidence>
<protein>
    <submittedName>
        <fullName evidence="1">DUF2474 family protein</fullName>
    </submittedName>
</protein>
<evidence type="ECO:0000313" key="1">
    <source>
        <dbReference type="EMBL" id="MDR5866740.1"/>
    </source>
</evidence>
<dbReference type="Pfam" id="PF10617">
    <property type="entry name" value="DUF2474"/>
    <property type="match status" value="1"/>
</dbReference>
<proteinExistence type="predicted"/>
<name>A0ABU1G1B9_9GAMM</name>
<dbReference type="Proteomes" id="UP001264519">
    <property type="component" value="Unassembled WGS sequence"/>
</dbReference>
<gene>
    <name evidence="1" type="ORF">QC818_08095</name>
</gene>
<sequence>MSRTSFPRRLAWLAAIWLISVGMLALVSLGLRYCMALAGLVAP</sequence>
<dbReference type="RefSeq" id="WP_309652335.1">
    <property type="nucleotide sequence ID" value="NZ_JARWAK010000005.1"/>
</dbReference>
<keyword evidence="2" id="KW-1185">Reference proteome</keyword>
<comment type="caution">
    <text evidence="1">The sequence shown here is derived from an EMBL/GenBank/DDBJ whole genome shotgun (WGS) entry which is preliminary data.</text>
</comment>
<reference evidence="1 2" key="1">
    <citation type="submission" date="2023-04" db="EMBL/GenBank/DDBJ databases">
        <title>A long-awaited taxogenomic arrangement of the family Halomonadaceae.</title>
        <authorList>
            <person name="De La Haba R."/>
            <person name="Chuvochina M."/>
            <person name="Wittouck S."/>
            <person name="Arahal D.R."/>
            <person name="Sanchez-Porro C."/>
            <person name="Hugenholtz P."/>
            <person name="Ventosa A."/>
        </authorList>
    </citation>
    <scope>NUCLEOTIDE SEQUENCE [LARGE SCALE GENOMIC DNA]</scope>
    <source>
        <strain evidence="1 2">DSM 23530</strain>
    </source>
</reference>
<dbReference type="InterPro" id="IPR018895">
    <property type="entry name" value="DUF2474"/>
</dbReference>
<dbReference type="EMBL" id="JARWAK010000005">
    <property type="protein sequence ID" value="MDR5866740.1"/>
    <property type="molecule type" value="Genomic_DNA"/>
</dbReference>
<organism evidence="1 2">
    <name type="scientific">Halomonas koreensis</name>
    <dbReference type="NCBI Taxonomy" id="245385"/>
    <lineage>
        <taxon>Bacteria</taxon>
        <taxon>Pseudomonadati</taxon>
        <taxon>Pseudomonadota</taxon>
        <taxon>Gammaproteobacteria</taxon>
        <taxon>Oceanospirillales</taxon>
        <taxon>Halomonadaceae</taxon>
        <taxon>Halomonas</taxon>
    </lineage>
</organism>
<accession>A0ABU1G1B9</accession>